<gene>
    <name evidence="3" type="ORF">BDY21DRAFT_388046</name>
</gene>
<dbReference type="Proteomes" id="UP000799766">
    <property type="component" value="Unassembled WGS sequence"/>
</dbReference>
<dbReference type="OrthoDB" id="2103474at2759"/>
<evidence type="ECO:0008006" key="5">
    <source>
        <dbReference type="Google" id="ProtNLM"/>
    </source>
</evidence>
<keyword evidence="2" id="KW-0812">Transmembrane</keyword>
<dbReference type="InterPro" id="IPR025187">
    <property type="entry name" value="DUF4112"/>
</dbReference>
<dbReference type="EMBL" id="MU001696">
    <property type="protein sequence ID" value="KAF2453672.1"/>
    <property type="molecule type" value="Genomic_DNA"/>
</dbReference>
<keyword evidence="4" id="KW-1185">Reference proteome</keyword>
<feature type="compositionally biased region" description="Acidic residues" evidence="1">
    <location>
        <begin position="181"/>
        <end position="191"/>
    </location>
</feature>
<dbReference type="PANTHER" id="PTHR35519:SF2">
    <property type="entry name" value="PH DOMAIN PROTEIN"/>
    <property type="match status" value="1"/>
</dbReference>
<evidence type="ECO:0000313" key="4">
    <source>
        <dbReference type="Proteomes" id="UP000799766"/>
    </source>
</evidence>
<sequence length="246" mass="27644">MAGIVTKFAAKKMLSSQMKKYKNKDVVNDYVIGPGKFKKVKKQIPDYIPEHDAVILAKMRKRAYMLDMALFNLFGIRFGWSSVIGIIPAAGDALDGLLALLLVWRCSGVKCGLGTGILLQMLFNVAVDFFVGIIPIIGDLADAAFRANTKNVRLLEKRLDKKYKPKRKTSEDMPPATVYEEFSEGDGDEETMVLPQYHSRNEPRRPDPARSPEERRGGPAPHRSGSNRIQKHPPSRHNSSRQHGRR</sequence>
<protein>
    <recommendedName>
        <fullName evidence="5">PH domain-containing protein</fullName>
    </recommendedName>
</protein>
<proteinExistence type="predicted"/>
<feature type="transmembrane region" description="Helical" evidence="2">
    <location>
        <begin position="116"/>
        <end position="138"/>
    </location>
</feature>
<evidence type="ECO:0000313" key="3">
    <source>
        <dbReference type="EMBL" id="KAF2453672.1"/>
    </source>
</evidence>
<dbReference type="AlphaFoldDB" id="A0A6A6NQI1"/>
<organism evidence="3 4">
    <name type="scientific">Lineolata rhizophorae</name>
    <dbReference type="NCBI Taxonomy" id="578093"/>
    <lineage>
        <taxon>Eukaryota</taxon>
        <taxon>Fungi</taxon>
        <taxon>Dikarya</taxon>
        <taxon>Ascomycota</taxon>
        <taxon>Pezizomycotina</taxon>
        <taxon>Dothideomycetes</taxon>
        <taxon>Dothideomycetes incertae sedis</taxon>
        <taxon>Lineolatales</taxon>
        <taxon>Lineolataceae</taxon>
        <taxon>Lineolata</taxon>
    </lineage>
</organism>
<reference evidence="3" key="1">
    <citation type="journal article" date="2020" name="Stud. Mycol.">
        <title>101 Dothideomycetes genomes: a test case for predicting lifestyles and emergence of pathogens.</title>
        <authorList>
            <person name="Haridas S."/>
            <person name="Albert R."/>
            <person name="Binder M."/>
            <person name="Bloem J."/>
            <person name="Labutti K."/>
            <person name="Salamov A."/>
            <person name="Andreopoulos B."/>
            <person name="Baker S."/>
            <person name="Barry K."/>
            <person name="Bills G."/>
            <person name="Bluhm B."/>
            <person name="Cannon C."/>
            <person name="Castanera R."/>
            <person name="Culley D."/>
            <person name="Daum C."/>
            <person name="Ezra D."/>
            <person name="Gonzalez J."/>
            <person name="Henrissat B."/>
            <person name="Kuo A."/>
            <person name="Liang C."/>
            <person name="Lipzen A."/>
            <person name="Lutzoni F."/>
            <person name="Magnuson J."/>
            <person name="Mondo S."/>
            <person name="Nolan M."/>
            <person name="Ohm R."/>
            <person name="Pangilinan J."/>
            <person name="Park H.-J."/>
            <person name="Ramirez L."/>
            <person name="Alfaro M."/>
            <person name="Sun H."/>
            <person name="Tritt A."/>
            <person name="Yoshinaga Y."/>
            <person name="Zwiers L.-H."/>
            <person name="Turgeon B."/>
            <person name="Goodwin S."/>
            <person name="Spatafora J."/>
            <person name="Crous P."/>
            <person name="Grigoriev I."/>
        </authorList>
    </citation>
    <scope>NUCLEOTIDE SEQUENCE</scope>
    <source>
        <strain evidence="3">ATCC 16933</strain>
    </source>
</reference>
<keyword evidence="2" id="KW-0472">Membrane</keyword>
<keyword evidence="2" id="KW-1133">Transmembrane helix</keyword>
<feature type="region of interest" description="Disordered" evidence="1">
    <location>
        <begin position="165"/>
        <end position="246"/>
    </location>
</feature>
<feature type="compositionally biased region" description="Basic residues" evidence="1">
    <location>
        <begin position="229"/>
        <end position="246"/>
    </location>
</feature>
<name>A0A6A6NQI1_9PEZI</name>
<dbReference type="PANTHER" id="PTHR35519">
    <property type="entry name" value="MEMBRANE PROTEINS"/>
    <property type="match status" value="1"/>
</dbReference>
<evidence type="ECO:0000256" key="1">
    <source>
        <dbReference type="SAM" id="MobiDB-lite"/>
    </source>
</evidence>
<evidence type="ECO:0000256" key="2">
    <source>
        <dbReference type="SAM" id="Phobius"/>
    </source>
</evidence>
<accession>A0A6A6NQI1</accession>
<feature type="transmembrane region" description="Helical" evidence="2">
    <location>
        <begin position="63"/>
        <end position="80"/>
    </location>
</feature>
<dbReference type="Pfam" id="PF13430">
    <property type="entry name" value="DUF4112"/>
    <property type="match status" value="1"/>
</dbReference>
<feature type="compositionally biased region" description="Basic and acidic residues" evidence="1">
    <location>
        <begin position="199"/>
        <end position="217"/>
    </location>
</feature>